<feature type="transmembrane region" description="Helical" evidence="6">
    <location>
        <begin position="194"/>
        <end position="214"/>
    </location>
</feature>
<gene>
    <name evidence="8" type="ORF">POF50_005460</name>
</gene>
<feature type="transmembrane region" description="Helical" evidence="6">
    <location>
        <begin position="246"/>
        <end position="264"/>
    </location>
</feature>
<feature type="transmembrane region" description="Helical" evidence="6">
    <location>
        <begin position="133"/>
        <end position="154"/>
    </location>
</feature>
<accession>A0AA90H4S3</accession>
<keyword evidence="3 6" id="KW-1133">Transmembrane helix</keyword>
<feature type="transmembrane region" description="Helical" evidence="6">
    <location>
        <begin position="284"/>
        <end position="304"/>
    </location>
</feature>
<evidence type="ECO:0000256" key="5">
    <source>
        <dbReference type="SAM" id="MobiDB-lite"/>
    </source>
</evidence>
<feature type="transmembrane region" description="Helical" evidence="6">
    <location>
        <begin position="109"/>
        <end position="127"/>
    </location>
</feature>
<feature type="transmembrane region" description="Helical" evidence="6">
    <location>
        <begin position="166"/>
        <end position="188"/>
    </location>
</feature>
<feature type="domain" description="Major facilitator superfamily (MFS) profile" evidence="7">
    <location>
        <begin position="244"/>
        <end position="448"/>
    </location>
</feature>
<dbReference type="SUPFAM" id="SSF103473">
    <property type="entry name" value="MFS general substrate transporter"/>
    <property type="match status" value="1"/>
</dbReference>
<comment type="caution">
    <text evidence="8">The sequence shown here is derived from an EMBL/GenBank/DDBJ whole genome shotgun (WGS) entry which is preliminary data.</text>
</comment>
<feature type="transmembrane region" description="Helical" evidence="6">
    <location>
        <begin position="79"/>
        <end position="97"/>
    </location>
</feature>
<dbReference type="InterPro" id="IPR036259">
    <property type="entry name" value="MFS_trans_sf"/>
</dbReference>
<reference evidence="8" key="1">
    <citation type="submission" date="2023-05" db="EMBL/GenBank/DDBJ databases">
        <title>Streptantibioticus silvisoli sp. nov., acidotolerant actinomycetes 1 from pine litter.</title>
        <authorList>
            <person name="Swiecimska M."/>
            <person name="Golinska P."/>
            <person name="Sangal V."/>
            <person name="Wachnowicz B."/>
            <person name="Goodfellow M."/>
        </authorList>
    </citation>
    <scope>NUCLEOTIDE SEQUENCE</scope>
    <source>
        <strain evidence="8">SL13</strain>
    </source>
</reference>
<keyword evidence="2 6" id="KW-0812">Transmembrane</keyword>
<dbReference type="PANTHER" id="PTHR23523">
    <property type="match status" value="1"/>
</dbReference>
<dbReference type="GO" id="GO:0022857">
    <property type="term" value="F:transmembrane transporter activity"/>
    <property type="evidence" value="ECO:0007669"/>
    <property type="project" value="InterPro"/>
</dbReference>
<dbReference type="Pfam" id="PF07690">
    <property type="entry name" value="MFS_1"/>
    <property type="match status" value="1"/>
</dbReference>
<evidence type="ECO:0000313" key="8">
    <source>
        <dbReference type="EMBL" id="MDI5968795.1"/>
    </source>
</evidence>
<dbReference type="EMBL" id="JABXJJ020000005">
    <property type="protein sequence ID" value="MDI5968795.1"/>
    <property type="molecule type" value="Genomic_DNA"/>
</dbReference>
<protein>
    <submittedName>
        <fullName evidence="8">MFS transporter</fullName>
    </submittedName>
</protein>
<evidence type="ECO:0000256" key="1">
    <source>
        <dbReference type="ARBA" id="ARBA00004651"/>
    </source>
</evidence>
<feature type="transmembrane region" description="Helical" evidence="6">
    <location>
        <begin position="403"/>
        <end position="423"/>
    </location>
</feature>
<evidence type="ECO:0000256" key="4">
    <source>
        <dbReference type="ARBA" id="ARBA00023136"/>
    </source>
</evidence>
<evidence type="ECO:0000259" key="7">
    <source>
        <dbReference type="PROSITE" id="PS50850"/>
    </source>
</evidence>
<comment type="subcellular location">
    <subcellularLocation>
        <location evidence="1">Cell membrane</location>
        <topology evidence="1">Multi-pass membrane protein</topology>
    </subcellularLocation>
</comment>
<dbReference type="InterPro" id="IPR011701">
    <property type="entry name" value="MFS"/>
</dbReference>
<feature type="transmembrane region" description="Helical" evidence="6">
    <location>
        <begin position="41"/>
        <end position="59"/>
    </location>
</feature>
<proteinExistence type="predicted"/>
<dbReference type="InterPro" id="IPR020846">
    <property type="entry name" value="MFS_dom"/>
</dbReference>
<dbReference type="GO" id="GO:0005886">
    <property type="term" value="C:plasma membrane"/>
    <property type="evidence" value="ECO:0007669"/>
    <property type="project" value="UniProtKB-SubCell"/>
</dbReference>
<dbReference type="Gene3D" id="1.20.1250.20">
    <property type="entry name" value="MFS general substrate transporter like domains"/>
    <property type="match status" value="1"/>
</dbReference>
<dbReference type="AlphaFoldDB" id="A0AA90H4S3"/>
<organism evidence="8">
    <name type="scientific">Streptantibioticus silvisoli</name>
    <dbReference type="NCBI Taxonomy" id="2705255"/>
    <lineage>
        <taxon>Bacteria</taxon>
        <taxon>Bacillati</taxon>
        <taxon>Actinomycetota</taxon>
        <taxon>Actinomycetes</taxon>
        <taxon>Kitasatosporales</taxon>
        <taxon>Streptomycetaceae</taxon>
        <taxon>Streptantibioticus</taxon>
    </lineage>
</organism>
<evidence type="ECO:0000256" key="2">
    <source>
        <dbReference type="ARBA" id="ARBA00022692"/>
    </source>
</evidence>
<feature type="transmembrane region" description="Helical" evidence="6">
    <location>
        <begin position="311"/>
        <end position="332"/>
    </location>
</feature>
<feature type="compositionally biased region" description="Pro residues" evidence="5">
    <location>
        <begin position="1"/>
        <end position="30"/>
    </location>
</feature>
<dbReference type="PANTHER" id="PTHR23523:SF2">
    <property type="entry name" value="2-NITROIMIDAZOLE TRANSPORTER"/>
    <property type="match status" value="1"/>
</dbReference>
<name>A0AA90H4S3_9ACTN</name>
<sequence length="448" mass="45771">MPATPTPPTPPEPSTAPDVCPGPEPSPAPGHPVRSGRAERAALVFGVMVLCVNLRPAVAGLPPIFTQLQDRLALSSVDVTLLATIPVLCFGLFSPVAALTARRFGEERALGGALVAGAAGLLMRALLPGALLLAGTVVVSGAIAFMNVSLPSLIKRREPRRAGRLLSLYMVMLYTGAITSSAIVVPVYRSTHGSLAVTLGMSAVPMVVALLAWLPQLRYGTARRAASLPPGASQRLPRGHVRRHRLAWQVTAFMGLQSMTYYATLSFLPDLFLSRGLAPSQSGLVGSLLSVGGLVSAFGTPMIAHRSARAARLLMIATVVLCAAGISAALLAPVNAGLALMPLLGLGQGAGLALALYFVMARAATPAVAASLSALAQGVGYVVAALGPLAVGSLHALTGGWRAPVLVLLLATAAELVVGLLAARPHQVPAPGPAARYVPGEDGGRPTP</sequence>
<evidence type="ECO:0000256" key="3">
    <source>
        <dbReference type="ARBA" id="ARBA00022989"/>
    </source>
</evidence>
<dbReference type="PROSITE" id="PS50850">
    <property type="entry name" value="MFS"/>
    <property type="match status" value="1"/>
</dbReference>
<feature type="transmembrane region" description="Helical" evidence="6">
    <location>
        <begin position="338"/>
        <end position="360"/>
    </location>
</feature>
<evidence type="ECO:0000256" key="6">
    <source>
        <dbReference type="SAM" id="Phobius"/>
    </source>
</evidence>
<feature type="transmembrane region" description="Helical" evidence="6">
    <location>
        <begin position="367"/>
        <end position="391"/>
    </location>
</feature>
<dbReference type="InterPro" id="IPR052524">
    <property type="entry name" value="MFS_Cyanate_Porter"/>
</dbReference>
<keyword evidence="4 6" id="KW-0472">Membrane</keyword>
<feature type="region of interest" description="Disordered" evidence="5">
    <location>
        <begin position="1"/>
        <end position="34"/>
    </location>
</feature>